<comment type="caution">
    <text evidence="2">The sequence shown here is derived from an EMBL/GenBank/DDBJ whole genome shotgun (WGS) entry which is preliminary data.</text>
</comment>
<gene>
    <name evidence="2" type="ORF">ERJ67_08900</name>
</gene>
<feature type="region of interest" description="Disordered" evidence="1">
    <location>
        <begin position="33"/>
        <end position="58"/>
    </location>
</feature>
<dbReference type="AlphaFoldDB" id="A0A524RL95"/>
<evidence type="ECO:0000313" key="3">
    <source>
        <dbReference type="Proteomes" id="UP000317990"/>
    </source>
</evidence>
<proteinExistence type="predicted"/>
<reference evidence="2 3" key="1">
    <citation type="journal article" date="2019" name="mSystems">
        <title>Life at home and on the roam: Genomic adaptions reflect the dual lifestyle of an intracellular, facultative symbiont.</title>
        <authorList>
            <person name="Burgsdorf I."/>
        </authorList>
    </citation>
    <scope>NUCLEOTIDE SEQUENCE [LARGE SCALE GENOMIC DNA]</scope>
    <source>
        <strain evidence="2">277cV</strain>
    </source>
</reference>
<dbReference type="EMBL" id="SRMO01000084">
    <property type="protein sequence ID" value="TGG90840.1"/>
    <property type="molecule type" value="Genomic_DNA"/>
</dbReference>
<accession>A0A524RL95</accession>
<name>A0A524RL95_9CHRO</name>
<protein>
    <submittedName>
        <fullName evidence="2">Uncharacterized protein</fullName>
    </submittedName>
</protein>
<evidence type="ECO:0000256" key="1">
    <source>
        <dbReference type="SAM" id="MobiDB-lite"/>
    </source>
</evidence>
<sequence>MTGSARPLRHRFHGTPARRQRLVELVTELASAGQRLRNQPRRRDRGQPPSLRERRDAQRRRLLQTLIDPLPRSLRRHHSSQLFWQRLRWLGVGVLLAVLLQRLAG</sequence>
<evidence type="ECO:0000313" key="2">
    <source>
        <dbReference type="EMBL" id="TGG90840.1"/>
    </source>
</evidence>
<dbReference type="Proteomes" id="UP000317990">
    <property type="component" value="Unassembled WGS sequence"/>
</dbReference>
<organism evidence="2 3">
    <name type="scientific">Aphanocapsa feldmannii 277cV</name>
    <dbReference type="NCBI Taxonomy" id="2507553"/>
    <lineage>
        <taxon>Bacteria</taxon>
        <taxon>Bacillati</taxon>
        <taxon>Cyanobacteriota</taxon>
        <taxon>Cyanophyceae</taxon>
        <taxon>Oscillatoriophycideae</taxon>
        <taxon>Chroococcales</taxon>
        <taxon>Microcystaceae</taxon>
        <taxon>Aphanocapsa</taxon>
    </lineage>
</organism>